<dbReference type="AlphaFoldDB" id="A0A0X3BIF2"/>
<dbReference type="Proteomes" id="UP000069850">
    <property type="component" value="Chromosome 1"/>
</dbReference>
<evidence type="ECO:0000313" key="2">
    <source>
        <dbReference type="EMBL" id="CVK31731.1"/>
    </source>
</evidence>
<feature type="compositionally biased region" description="Basic and acidic residues" evidence="1">
    <location>
        <begin position="15"/>
        <end position="30"/>
    </location>
</feature>
<organism evidence="2 3">
    <name type="scientific">Methanoculleus bourgensis</name>
    <dbReference type="NCBI Taxonomy" id="83986"/>
    <lineage>
        <taxon>Archaea</taxon>
        <taxon>Methanobacteriati</taxon>
        <taxon>Methanobacteriota</taxon>
        <taxon>Stenosarchaea group</taxon>
        <taxon>Methanomicrobia</taxon>
        <taxon>Methanomicrobiales</taxon>
        <taxon>Methanomicrobiaceae</taxon>
        <taxon>Methanoculleus</taxon>
    </lineage>
</organism>
<gene>
    <name evidence="2" type="ORF">MMAB1_0514</name>
</gene>
<sequence>MWVGTPRGRIAFEGTGDRRGGDAGEHHGKEVIGPASPQVALLQLPVAVGAVGVDPAPADHEISGHIFMCQREHLRIVARSDMQDREE</sequence>
<evidence type="ECO:0000256" key="1">
    <source>
        <dbReference type="SAM" id="MobiDB-lite"/>
    </source>
</evidence>
<dbReference type="EMBL" id="LT158599">
    <property type="protein sequence ID" value="CVK31731.1"/>
    <property type="molecule type" value="Genomic_DNA"/>
</dbReference>
<evidence type="ECO:0000313" key="3">
    <source>
        <dbReference type="Proteomes" id="UP000069850"/>
    </source>
</evidence>
<name>A0A0X3BIF2_9EURY</name>
<feature type="region of interest" description="Disordered" evidence="1">
    <location>
        <begin position="1"/>
        <end position="31"/>
    </location>
</feature>
<dbReference type="KEGG" id="mema:MMAB1_0514"/>
<accession>A0A0X3BIF2</accession>
<protein>
    <submittedName>
        <fullName evidence="2">Uncharacterized protein</fullName>
    </submittedName>
</protein>
<reference evidence="2 3" key="1">
    <citation type="submission" date="2016-01" db="EMBL/GenBank/DDBJ databases">
        <authorList>
            <person name="Manzoor S."/>
        </authorList>
    </citation>
    <scope>NUCLEOTIDE SEQUENCE [LARGE SCALE GENOMIC DNA]</scope>
    <source>
        <strain evidence="2">Methanoculleus sp MAB1</strain>
    </source>
</reference>
<proteinExistence type="predicted"/>